<evidence type="ECO:0000256" key="1">
    <source>
        <dbReference type="SAM" id="Phobius"/>
    </source>
</evidence>
<proteinExistence type="predicted"/>
<keyword evidence="1" id="KW-0472">Membrane</keyword>
<reference evidence="2 3" key="1">
    <citation type="submission" date="2014-07" db="EMBL/GenBank/DDBJ databases">
        <title>Draft Genome Sequence of Gephyronic Acid Producer, Cystobacter violaceus Strain Cb vi76.</title>
        <authorList>
            <person name="Stevens D.C."/>
            <person name="Young J."/>
            <person name="Carmichael R."/>
            <person name="Tan J."/>
            <person name="Taylor R.E."/>
        </authorList>
    </citation>
    <scope>NUCLEOTIDE SEQUENCE [LARGE SCALE GENOMIC DNA]</scope>
    <source>
        <strain evidence="2 3">Cb vi76</strain>
    </source>
</reference>
<name>A0A084SQK8_9BACT</name>
<dbReference type="AlphaFoldDB" id="A0A084SQK8"/>
<dbReference type="EMBL" id="JPMI01000177">
    <property type="protein sequence ID" value="KFA90743.1"/>
    <property type="molecule type" value="Genomic_DNA"/>
</dbReference>
<keyword evidence="1" id="KW-1133">Transmembrane helix</keyword>
<organism evidence="2 3">
    <name type="scientific">Archangium violaceum Cb vi76</name>
    <dbReference type="NCBI Taxonomy" id="1406225"/>
    <lineage>
        <taxon>Bacteria</taxon>
        <taxon>Pseudomonadati</taxon>
        <taxon>Myxococcota</taxon>
        <taxon>Myxococcia</taxon>
        <taxon>Myxococcales</taxon>
        <taxon>Cystobacterineae</taxon>
        <taxon>Archangiaceae</taxon>
        <taxon>Archangium</taxon>
    </lineage>
</organism>
<keyword evidence="1" id="KW-0812">Transmembrane</keyword>
<sequence>MLQKADRWHAFLNALSRELPDFTMGDGTATADACFRCVAYPVKGRPLPPFDWAVVGCISILAPIYMLYGIEFERAGKVRLRSTVRFEPLTPPMRHPADVFARKIEETFGVSALPREVAEIPVPLVVEWKEPPETMLFHALFSNQPENVP</sequence>
<dbReference type="Proteomes" id="UP000028547">
    <property type="component" value="Unassembled WGS sequence"/>
</dbReference>
<evidence type="ECO:0000313" key="3">
    <source>
        <dbReference type="Proteomes" id="UP000028547"/>
    </source>
</evidence>
<feature type="transmembrane region" description="Helical" evidence="1">
    <location>
        <begin position="52"/>
        <end position="70"/>
    </location>
</feature>
<accession>A0A084SQK8</accession>
<evidence type="ECO:0000313" key="2">
    <source>
        <dbReference type="EMBL" id="KFA90743.1"/>
    </source>
</evidence>
<gene>
    <name evidence="2" type="ORF">Q664_26265</name>
</gene>
<comment type="caution">
    <text evidence="2">The sequence shown here is derived from an EMBL/GenBank/DDBJ whole genome shotgun (WGS) entry which is preliminary data.</text>
</comment>
<protein>
    <submittedName>
        <fullName evidence="2">Uncharacterized protein</fullName>
    </submittedName>
</protein>